<dbReference type="AlphaFoldDB" id="A0A6C1E2B8"/>
<dbReference type="InterPro" id="IPR007848">
    <property type="entry name" value="Small_mtfrase_dom"/>
</dbReference>
<keyword evidence="3 6" id="KW-0808">Transferase</keyword>
<dbReference type="SUPFAM" id="SSF53335">
    <property type="entry name" value="S-adenosyl-L-methionine-dependent methyltransferases"/>
    <property type="match status" value="1"/>
</dbReference>
<dbReference type="GO" id="GO:0003676">
    <property type="term" value="F:nucleic acid binding"/>
    <property type="evidence" value="ECO:0007669"/>
    <property type="project" value="InterPro"/>
</dbReference>
<dbReference type="GO" id="GO:0008276">
    <property type="term" value="F:protein methyltransferase activity"/>
    <property type="evidence" value="ECO:0007669"/>
    <property type="project" value="TreeGrafter"/>
</dbReference>
<dbReference type="Proteomes" id="UP000501346">
    <property type="component" value="Chromosome SeII-SeIV"/>
</dbReference>
<proteinExistence type="inferred from homology"/>
<dbReference type="PROSITE" id="PS00092">
    <property type="entry name" value="N6_MTASE"/>
    <property type="match status" value="1"/>
</dbReference>
<evidence type="ECO:0000256" key="1">
    <source>
        <dbReference type="ARBA" id="ARBA00006149"/>
    </source>
</evidence>
<feature type="domain" description="Methyltransferase small" evidence="5">
    <location>
        <begin position="34"/>
        <end position="126"/>
    </location>
</feature>
<dbReference type="EMBL" id="CP048999">
    <property type="protein sequence ID" value="QID83476.1"/>
    <property type="molecule type" value="Genomic_DNA"/>
</dbReference>
<sequence>MLPTPYVKCDYDKVYEPAEDSFLLLDCLEKEQGFLNERFNNRLAVVCEIGSGSGVVTTFIMQNKILPQERSIHLAVDVNPWALEATLDTAKLNSCKNSFLDVVQSDLNACLRNNQIDVLIFNPPYVPAECVPDFPESREQADQWLDLALLGGKDGMAITDKLLQQLDKILSEDGVAYILFCARNRPEEVVKKFLKTHRWNVKLIEIRKAGWEVLSVYSFTR</sequence>
<evidence type="ECO:0000313" key="7">
    <source>
        <dbReference type="Proteomes" id="UP000501346"/>
    </source>
</evidence>
<dbReference type="InterPro" id="IPR002052">
    <property type="entry name" value="DNA_methylase_N6_adenine_CS"/>
</dbReference>
<dbReference type="PANTHER" id="PTHR45875">
    <property type="entry name" value="METHYLTRANSFERASE N6AMT1"/>
    <property type="match status" value="1"/>
</dbReference>
<accession>A0A6C1E2B8</accession>
<dbReference type="OrthoDB" id="406152at2759"/>
<evidence type="ECO:0000313" key="6">
    <source>
        <dbReference type="EMBL" id="QID83476.1"/>
    </source>
</evidence>
<dbReference type="FunFam" id="3.40.50.150:FF:000345">
    <property type="entry name" value="S-adenosylmethionine-dependent methyltransferase"/>
    <property type="match status" value="1"/>
</dbReference>
<dbReference type="PANTHER" id="PTHR45875:SF1">
    <property type="entry name" value="METHYLTRANSFERASE N6AMT1"/>
    <property type="match status" value="1"/>
</dbReference>
<evidence type="ECO:0000256" key="3">
    <source>
        <dbReference type="ARBA" id="ARBA00022679"/>
    </source>
</evidence>
<dbReference type="InterPro" id="IPR029063">
    <property type="entry name" value="SAM-dependent_MTases_sf"/>
</dbReference>
<dbReference type="InterPro" id="IPR052190">
    <property type="entry name" value="Euk-Arch_PrmC-MTase"/>
</dbReference>
<keyword evidence="2 6" id="KW-0489">Methyltransferase</keyword>
<keyword evidence="7" id="KW-1185">Reference proteome</keyword>
<gene>
    <name evidence="6" type="primary">MTQ2_2</name>
    <name evidence="6" type="ORF">GRS66_005941</name>
</gene>
<dbReference type="InterPro" id="IPR004557">
    <property type="entry name" value="PrmC-related"/>
</dbReference>
<comment type="similarity">
    <text evidence="1">Belongs to the eukaryotic/archaeal PrmC-related family.</text>
</comment>
<protein>
    <submittedName>
        <fullName evidence="6">S-adenosylmethionine-dependent methyltransferase</fullName>
    </submittedName>
</protein>
<reference evidence="6 7" key="1">
    <citation type="journal article" date="2019" name="BMC Genomics">
        <title>Chromosome level assembly and comparative genome analysis confirm lager-brewing yeasts originated from a single hybridization.</title>
        <authorList>
            <person name="Salazar A.N."/>
            <person name="Gorter de Vries A.R."/>
            <person name="van den Broek M."/>
            <person name="Brouwers N."/>
            <person name="de la Torre Cortes P."/>
            <person name="Kuijpers N.G.A."/>
            <person name="Daran J.G."/>
            <person name="Abeel T."/>
        </authorList>
    </citation>
    <scope>NUCLEOTIDE SEQUENCE [LARGE SCALE GENOMIC DNA]</scope>
    <source>
        <strain evidence="6 7">CBS 1483</strain>
    </source>
</reference>
<name>A0A6C1E2B8_SACPS</name>
<keyword evidence="4" id="KW-0949">S-adenosyl-L-methionine</keyword>
<evidence type="ECO:0000256" key="2">
    <source>
        <dbReference type="ARBA" id="ARBA00022603"/>
    </source>
</evidence>
<dbReference type="NCBIfam" id="TIGR00537">
    <property type="entry name" value="hemK_rel_arch"/>
    <property type="match status" value="1"/>
</dbReference>
<evidence type="ECO:0000256" key="4">
    <source>
        <dbReference type="ARBA" id="ARBA00022691"/>
    </source>
</evidence>
<dbReference type="GO" id="GO:0035657">
    <property type="term" value="C:eRF1 methyltransferase complex"/>
    <property type="evidence" value="ECO:0007669"/>
    <property type="project" value="TreeGrafter"/>
</dbReference>
<organism evidence="6 7">
    <name type="scientific">Saccharomyces pastorianus</name>
    <name type="common">Lager yeast</name>
    <name type="synonym">Saccharomyces cerevisiae x Saccharomyces eubayanus</name>
    <dbReference type="NCBI Taxonomy" id="27292"/>
    <lineage>
        <taxon>Eukaryota</taxon>
        <taxon>Fungi</taxon>
        <taxon>Dikarya</taxon>
        <taxon>Ascomycota</taxon>
        <taxon>Saccharomycotina</taxon>
        <taxon>Saccharomycetes</taxon>
        <taxon>Saccharomycetales</taxon>
        <taxon>Saccharomycetaceae</taxon>
        <taxon>Saccharomyces</taxon>
    </lineage>
</organism>
<dbReference type="Pfam" id="PF05175">
    <property type="entry name" value="MTS"/>
    <property type="match status" value="1"/>
</dbReference>
<dbReference type="GO" id="GO:0032259">
    <property type="term" value="P:methylation"/>
    <property type="evidence" value="ECO:0007669"/>
    <property type="project" value="UniProtKB-KW"/>
</dbReference>
<evidence type="ECO:0000259" key="5">
    <source>
        <dbReference type="Pfam" id="PF05175"/>
    </source>
</evidence>
<dbReference type="GO" id="GO:0008757">
    <property type="term" value="F:S-adenosylmethionine-dependent methyltransferase activity"/>
    <property type="evidence" value="ECO:0007669"/>
    <property type="project" value="TreeGrafter"/>
</dbReference>
<dbReference type="Gene3D" id="3.40.50.150">
    <property type="entry name" value="Vaccinia Virus protein VP39"/>
    <property type="match status" value="1"/>
</dbReference>